<organism evidence="1 2">
    <name type="scientific">Mesomycoplasma dispar</name>
    <dbReference type="NCBI Taxonomy" id="86660"/>
    <lineage>
        <taxon>Bacteria</taxon>
        <taxon>Bacillati</taxon>
        <taxon>Mycoplasmatota</taxon>
        <taxon>Mycoplasmoidales</taxon>
        <taxon>Metamycoplasmataceae</taxon>
        <taxon>Mesomycoplasma</taxon>
    </lineage>
</organism>
<sequence length="55" mass="6758">MLQNASEKWQRQVRNSHIIKKQLENIFLNWSNNVKLYTLEVMFKNVVNFKTQNYK</sequence>
<dbReference type="Proteomes" id="UP000289629">
    <property type="component" value="Chromosome"/>
</dbReference>
<dbReference type="EMBL" id="LR214971">
    <property type="protein sequence ID" value="VEU61351.1"/>
    <property type="molecule type" value="Genomic_DNA"/>
</dbReference>
<name>A0AAJ5NRN5_9BACT</name>
<proteinExistence type="predicted"/>
<reference evidence="1 2" key="1">
    <citation type="submission" date="2019-01" db="EMBL/GenBank/DDBJ databases">
        <authorList>
            <consortium name="Pathogen Informatics"/>
        </authorList>
    </citation>
    <scope>NUCLEOTIDE SEQUENCE [LARGE SCALE GENOMIC DNA]</scope>
    <source>
        <strain evidence="1 2">NCTC10125</strain>
    </source>
</reference>
<evidence type="ECO:0000313" key="1">
    <source>
        <dbReference type="EMBL" id="VEU61351.1"/>
    </source>
</evidence>
<evidence type="ECO:0000313" key="2">
    <source>
        <dbReference type="Proteomes" id="UP000289629"/>
    </source>
</evidence>
<gene>
    <name evidence="1" type="ORF">NCTC10125_00164</name>
</gene>
<accession>A0AAJ5NRN5</accession>
<dbReference type="AlphaFoldDB" id="A0AAJ5NRN5"/>
<protein>
    <submittedName>
        <fullName evidence="1">Uncharacterized protein</fullName>
    </submittedName>
</protein>